<organism evidence="1 2">
    <name type="scientific">Nyssa sinensis</name>
    <dbReference type="NCBI Taxonomy" id="561372"/>
    <lineage>
        <taxon>Eukaryota</taxon>
        <taxon>Viridiplantae</taxon>
        <taxon>Streptophyta</taxon>
        <taxon>Embryophyta</taxon>
        <taxon>Tracheophyta</taxon>
        <taxon>Spermatophyta</taxon>
        <taxon>Magnoliopsida</taxon>
        <taxon>eudicotyledons</taxon>
        <taxon>Gunneridae</taxon>
        <taxon>Pentapetalae</taxon>
        <taxon>asterids</taxon>
        <taxon>Cornales</taxon>
        <taxon>Nyssaceae</taxon>
        <taxon>Nyssa</taxon>
    </lineage>
</organism>
<dbReference type="EMBL" id="CM018043">
    <property type="protein sequence ID" value="KAA8530890.1"/>
    <property type="molecule type" value="Genomic_DNA"/>
</dbReference>
<dbReference type="Proteomes" id="UP000325577">
    <property type="component" value="Linkage Group LG2"/>
</dbReference>
<sequence>MQYFVPLTDTLRKRVSSKGSDPKVKKKVTKAMVRVAEWLTYFEDMLAENQADQLAIEKIEKEILREGTCLPKKDTDEATRTEATTAVDDIS</sequence>
<accession>A0A5J5AJR6</accession>
<dbReference type="AlphaFoldDB" id="A0A5J5AJR6"/>
<keyword evidence="2" id="KW-1185">Reference proteome</keyword>
<reference evidence="1 2" key="1">
    <citation type="submission" date="2019-09" db="EMBL/GenBank/DDBJ databases">
        <title>A chromosome-level genome assembly of the Chinese tupelo Nyssa sinensis.</title>
        <authorList>
            <person name="Yang X."/>
            <person name="Kang M."/>
            <person name="Yang Y."/>
            <person name="Xiong H."/>
            <person name="Wang M."/>
            <person name="Zhang Z."/>
            <person name="Wang Z."/>
            <person name="Wu H."/>
            <person name="Ma T."/>
            <person name="Liu J."/>
            <person name="Xi Z."/>
        </authorList>
    </citation>
    <scope>NUCLEOTIDE SEQUENCE [LARGE SCALE GENOMIC DNA]</scope>
    <source>
        <strain evidence="1">J267</strain>
        <tissue evidence="1">Leaf</tissue>
    </source>
</reference>
<proteinExistence type="predicted"/>
<evidence type="ECO:0000313" key="1">
    <source>
        <dbReference type="EMBL" id="KAA8530890.1"/>
    </source>
</evidence>
<name>A0A5J5AJR6_9ASTE</name>
<gene>
    <name evidence="1" type="ORF">F0562_005486</name>
</gene>
<evidence type="ECO:0000313" key="2">
    <source>
        <dbReference type="Proteomes" id="UP000325577"/>
    </source>
</evidence>
<protein>
    <submittedName>
        <fullName evidence="1">Uncharacterized protein</fullName>
    </submittedName>
</protein>